<dbReference type="RefSeq" id="WP_264983203.1">
    <property type="nucleotide sequence ID" value="NZ_AP026708.1"/>
</dbReference>
<dbReference type="PANTHER" id="PTHR42939:SF1">
    <property type="entry name" value="ABC TRANSPORTER ATP-BINDING PROTEIN ALBC-RELATED"/>
    <property type="match status" value="1"/>
</dbReference>
<organism evidence="5 6">
    <name type="scientific">Pseudodesulfovibrio portus</name>
    <dbReference type="NCBI Taxonomy" id="231439"/>
    <lineage>
        <taxon>Bacteria</taxon>
        <taxon>Pseudomonadati</taxon>
        <taxon>Thermodesulfobacteriota</taxon>
        <taxon>Desulfovibrionia</taxon>
        <taxon>Desulfovibrionales</taxon>
        <taxon>Desulfovibrionaceae</taxon>
    </lineage>
</organism>
<proteinExistence type="predicted"/>
<feature type="domain" description="AAA+ ATPase" evidence="4">
    <location>
        <begin position="27"/>
        <end position="207"/>
    </location>
</feature>
<keyword evidence="3" id="KW-0067">ATP-binding</keyword>
<accession>A0ABM8AP44</accession>
<name>A0ABM8AP44_9BACT</name>
<dbReference type="PANTHER" id="PTHR42939">
    <property type="entry name" value="ABC TRANSPORTER ATP-BINDING PROTEIN ALBC-RELATED"/>
    <property type="match status" value="1"/>
</dbReference>
<evidence type="ECO:0000256" key="2">
    <source>
        <dbReference type="ARBA" id="ARBA00022741"/>
    </source>
</evidence>
<evidence type="ECO:0000256" key="3">
    <source>
        <dbReference type="ARBA" id="ARBA00022840"/>
    </source>
</evidence>
<dbReference type="EMBL" id="AP026708">
    <property type="protein sequence ID" value="BDQ33148.1"/>
    <property type="molecule type" value="Genomic_DNA"/>
</dbReference>
<keyword evidence="2" id="KW-0547">Nucleotide-binding</keyword>
<dbReference type="InterPro" id="IPR051782">
    <property type="entry name" value="ABC_Transporter_VariousFunc"/>
</dbReference>
<dbReference type="Gene3D" id="3.40.50.300">
    <property type="entry name" value="P-loop containing nucleotide triphosphate hydrolases"/>
    <property type="match status" value="1"/>
</dbReference>
<evidence type="ECO:0000313" key="5">
    <source>
        <dbReference type="EMBL" id="BDQ33148.1"/>
    </source>
</evidence>
<dbReference type="InterPro" id="IPR015856">
    <property type="entry name" value="ABC_transpr_CbiO/EcfA_su"/>
</dbReference>
<dbReference type="SUPFAM" id="SSF52540">
    <property type="entry name" value="P-loop containing nucleoside triphosphate hydrolases"/>
    <property type="match status" value="1"/>
</dbReference>
<evidence type="ECO:0000256" key="1">
    <source>
        <dbReference type="ARBA" id="ARBA00022448"/>
    </source>
</evidence>
<dbReference type="Proteomes" id="UP001061361">
    <property type="component" value="Chromosome"/>
</dbReference>
<dbReference type="InterPro" id="IPR027417">
    <property type="entry name" value="P-loop_NTPase"/>
</dbReference>
<gene>
    <name evidence="5" type="ORF">JCM14722_06900</name>
</gene>
<evidence type="ECO:0000313" key="6">
    <source>
        <dbReference type="Proteomes" id="UP001061361"/>
    </source>
</evidence>
<evidence type="ECO:0000259" key="4">
    <source>
        <dbReference type="SMART" id="SM00382"/>
    </source>
</evidence>
<dbReference type="CDD" id="cd03225">
    <property type="entry name" value="ABC_cobalt_CbiO_domain1"/>
    <property type="match status" value="1"/>
</dbReference>
<protein>
    <submittedName>
        <fullName evidence="5">ABC transporter</fullName>
    </submittedName>
</protein>
<dbReference type="InterPro" id="IPR003593">
    <property type="entry name" value="AAA+_ATPase"/>
</dbReference>
<dbReference type="SMART" id="SM00382">
    <property type="entry name" value="AAA"/>
    <property type="match status" value="1"/>
</dbReference>
<reference evidence="5" key="1">
    <citation type="submission" date="2022-08" db="EMBL/GenBank/DDBJ databases">
        <title>Genome Sequence of the sulphate-reducing bacterium, Pseudodesulfovibrio portus JCM14722.</title>
        <authorList>
            <person name="Kondo R."/>
            <person name="Kataoka T."/>
        </authorList>
    </citation>
    <scope>NUCLEOTIDE SEQUENCE</scope>
    <source>
        <strain evidence="5">JCM 14722</strain>
    </source>
</reference>
<dbReference type="InterPro" id="IPR003439">
    <property type="entry name" value="ABC_transporter-like_ATP-bd"/>
</dbReference>
<keyword evidence="1" id="KW-0813">Transport</keyword>
<keyword evidence="6" id="KW-1185">Reference proteome</keyword>
<sequence>MIHLNSVTFSYGATGEAVTDVSLNVPKGRFLGLVGANGSGKSTLLSLMAGLYSPTGGSLSVADRKSPGMEKSIRSVCRMVMQDADLQILGGTVEEDLLMGRKRSEATVAEARRMAERFDLLEAWERPVQSLSWGMKRKVCLAAALLDKPSVLLLDEPFSGLDYPGIREMRAIMAENRQRGLTQVASSHDLESFIDLVDELAIMDKGALVLSGPPEKVLDRVLEHGVRPPCSWSADRAIAAWEEEGA</sequence>
<dbReference type="Pfam" id="PF00005">
    <property type="entry name" value="ABC_tran"/>
    <property type="match status" value="1"/>
</dbReference>